<comment type="caution">
    <text evidence="3">The sequence shown here is derived from an EMBL/GenBank/DDBJ whole genome shotgun (WGS) entry which is preliminary data.</text>
</comment>
<keyword evidence="1" id="KW-0479">Metal-binding</keyword>
<feature type="domain" description="VOC" evidence="2">
    <location>
        <begin position="6"/>
        <end position="128"/>
    </location>
</feature>
<organism evidence="3 4">
    <name type="scientific">Streptomyces albireticuli</name>
    <dbReference type="NCBI Taxonomy" id="1940"/>
    <lineage>
        <taxon>Bacteria</taxon>
        <taxon>Bacillati</taxon>
        <taxon>Actinomycetota</taxon>
        <taxon>Actinomycetes</taxon>
        <taxon>Kitasatosporales</taxon>
        <taxon>Streptomycetaceae</taxon>
        <taxon>Streptomyces</taxon>
    </lineage>
</organism>
<gene>
    <name evidence="3" type="ORF">CK936_30935</name>
</gene>
<protein>
    <recommendedName>
        <fullName evidence="2">VOC domain-containing protein</fullName>
    </recommendedName>
</protein>
<dbReference type="PROSITE" id="PS51819">
    <property type="entry name" value="VOC"/>
    <property type="match status" value="1"/>
</dbReference>
<evidence type="ECO:0000313" key="3">
    <source>
        <dbReference type="EMBL" id="PAU45176.1"/>
    </source>
</evidence>
<evidence type="ECO:0000256" key="1">
    <source>
        <dbReference type="ARBA" id="ARBA00022723"/>
    </source>
</evidence>
<name>A0A2A2D181_9ACTN</name>
<dbReference type="SUPFAM" id="SSF54593">
    <property type="entry name" value="Glyoxalase/Bleomycin resistance protein/Dihydroxybiphenyl dioxygenase"/>
    <property type="match status" value="1"/>
</dbReference>
<dbReference type="EMBL" id="NSJV01000581">
    <property type="protein sequence ID" value="PAU45176.1"/>
    <property type="molecule type" value="Genomic_DNA"/>
</dbReference>
<keyword evidence="4" id="KW-1185">Reference proteome</keyword>
<dbReference type="AlphaFoldDB" id="A0A2A2D181"/>
<dbReference type="Gene3D" id="3.10.180.10">
    <property type="entry name" value="2,3-Dihydroxybiphenyl 1,2-Dioxygenase, domain 1"/>
    <property type="match status" value="1"/>
</dbReference>
<sequence>MVKPLPIDHVTAVVPDADAAARRLGALLGRPPVSVLDDARMTVRTLPGGCELHVVTLGPRAVPVRPSVPAASWHHIGLAVDSMAEAMAHAAALGMRALGEPVVTGPGVREVFLDPGSTAGVLIQLVERALPGRAPAGGFRLETSGVSRLVAQTTDTKGKDHRDRHTR</sequence>
<evidence type="ECO:0000259" key="2">
    <source>
        <dbReference type="PROSITE" id="PS51819"/>
    </source>
</evidence>
<accession>A0A2A2D181</accession>
<dbReference type="InterPro" id="IPR029068">
    <property type="entry name" value="Glyas_Bleomycin-R_OHBP_Dase"/>
</dbReference>
<dbReference type="PANTHER" id="PTHR43048">
    <property type="entry name" value="METHYLMALONYL-COA EPIMERASE"/>
    <property type="match status" value="1"/>
</dbReference>
<dbReference type="GO" id="GO:0004493">
    <property type="term" value="F:methylmalonyl-CoA epimerase activity"/>
    <property type="evidence" value="ECO:0007669"/>
    <property type="project" value="TreeGrafter"/>
</dbReference>
<dbReference type="InterPro" id="IPR051785">
    <property type="entry name" value="MMCE/EMCE_epimerase"/>
</dbReference>
<dbReference type="GO" id="GO:0046872">
    <property type="term" value="F:metal ion binding"/>
    <property type="evidence" value="ECO:0007669"/>
    <property type="project" value="UniProtKB-KW"/>
</dbReference>
<evidence type="ECO:0000313" key="4">
    <source>
        <dbReference type="Proteomes" id="UP000218944"/>
    </source>
</evidence>
<proteinExistence type="predicted"/>
<dbReference type="InterPro" id="IPR037523">
    <property type="entry name" value="VOC_core"/>
</dbReference>
<dbReference type="GO" id="GO:0046491">
    <property type="term" value="P:L-methylmalonyl-CoA metabolic process"/>
    <property type="evidence" value="ECO:0007669"/>
    <property type="project" value="TreeGrafter"/>
</dbReference>
<dbReference type="Proteomes" id="UP000218944">
    <property type="component" value="Unassembled WGS sequence"/>
</dbReference>
<reference evidence="3 4" key="1">
    <citation type="submission" date="2017-08" db="EMBL/GenBank/DDBJ databases">
        <title>Genome sequence of Streptomyces albireticuli NRRL B-1670.</title>
        <authorList>
            <person name="Graham D.E."/>
            <person name="Mahan K.M."/>
            <person name="Klingeman D.M."/>
            <person name="Hettich R.L."/>
            <person name="Parry R.J."/>
            <person name="Spain J.C."/>
        </authorList>
    </citation>
    <scope>NUCLEOTIDE SEQUENCE [LARGE SCALE GENOMIC DNA]</scope>
    <source>
        <strain evidence="3 4">NRRL B-1670</strain>
    </source>
</reference>
<dbReference type="PANTHER" id="PTHR43048:SF3">
    <property type="entry name" value="METHYLMALONYL-COA EPIMERASE, MITOCHONDRIAL"/>
    <property type="match status" value="1"/>
</dbReference>
<dbReference type="Pfam" id="PF13669">
    <property type="entry name" value="Glyoxalase_4"/>
    <property type="match status" value="1"/>
</dbReference>